<evidence type="ECO:0000256" key="1">
    <source>
        <dbReference type="SAM" id="SignalP"/>
    </source>
</evidence>
<feature type="chain" id="PRO_5014159827" evidence="1">
    <location>
        <begin position="25"/>
        <end position="220"/>
    </location>
</feature>
<keyword evidence="1" id="KW-0732">Signal</keyword>
<accession>A0A2I1DIF3</accession>
<gene>
    <name evidence="2" type="ORF">B1757_13700</name>
</gene>
<protein>
    <submittedName>
        <fullName evidence="2">Uncharacterized protein</fullName>
    </submittedName>
</protein>
<reference evidence="2 3" key="1">
    <citation type="submission" date="2017-03" db="EMBL/GenBank/DDBJ databases">
        <title>Draft genime sequence of the acidophilic sulfur-oxidizing bacterium Acidithiobacillus sp. SH, isolated from seawater.</title>
        <authorList>
            <person name="Sharmin S."/>
            <person name="Tokuhisa M."/>
            <person name="Kanao T."/>
            <person name="Kamimura K."/>
        </authorList>
    </citation>
    <scope>NUCLEOTIDE SEQUENCE [LARGE SCALE GENOMIC DNA]</scope>
    <source>
        <strain evidence="2 3">SH</strain>
    </source>
</reference>
<dbReference type="EMBL" id="MXAV01000053">
    <property type="protein sequence ID" value="PKY09653.1"/>
    <property type="molecule type" value="Genomic_DNA"/>
</dbReference>
<feature type="signal peptide" evidence="1">
    <location>
        <begin position="1"/>
        <end position="24"/>
    </location>
</feature>
<keyword evidence="3" id="KW-1185">Reference proteome</keyword>
<dbReference type="AlphaFoldDB" id="A0A2I1DIF3"/>
<sequence>MFRKMHTKAAMLCLLTALPLQAVAGGIAAPSTGGNISGLFDLKVHCAEKMEADGESTNASGQICNCFFSHVEKAHGEAVFLQKWRKAHPHTPVEGKFGALVNTQAEACLAAEGHLQKNHKKIQKINRENAIKQQFNAMLKTETQRMLVRSLAGGIPIKSECSVRVTFSQTGTVTQTGVAREQNACPEWVYMRLDNAYVPTNALWEKVVKAPITVDLEIQP</sequence>
<comment type="caution">
    <text evidence="2">The sequence shown here is derived from an EMBL/GenBank/DDBJ whole genome shotgun (WGS) entry which is preliminary data.</text>
</comment>
<evidence type="ECO:0000313" key="2">
    <source>
        <dbReference type="EMBL" id="PKY09653.1"/>
    </source>
</evidence>
<name>A0A2I1DIF3_9PROT</name>
<dbReference type="Proteomes" id="UP000234329">
    <property type="component" value="Unassembled WGS sequence"/>
</dbReference>
<dbReference type="InParanoid" id="A0A2I1DIF3"/>
<evidence type="ECO:0000313" key="3">
    <source>
        <dbReference type="Proteomes" id="UP000234329"/>
    </source>
</evidence>
<proteinExistence type="predicted"/>
<organism evidence="2 3">
    <name type="scientific">Acidithiobacillus marinus</name>
    <dbReference type="NCBI Taxonomy" id="187490"/>
    <lineage>
        <taxon>Bacteria</taxon>
        <taxon>Pseudomonadati</taxon>
        <taxon>Pseudomonadota</taxon>
        <taxon>Acidithiobacillia</taxon>
        <taxon>Acidithiobacillales</taxon>
        <taxon>Acidithiobacillaceae</taxon>
        <taxon>Acidithiobacillus</taxon>
    </lineage>
</organism>